<gene>
    <name evidence="2" type="ORF">MACH26_25060</name>
</gene>
<protein>
    <submittedName>
        <fullName evidence="2">Iron ABC transporter permease</fullName>
    </submittedName>
</protein>
<dbReference type="Pfam" id="PF17186">
    <property type="entry name" value="Lipocalin_9"/>
    <property type="match status" value="1"/>
</dbReference>
<dbReference type="AlphaFoldDB" id="A0AA48HYK9"/>
<keyword evidence="3" id="KW-1185">Reference proteome</keyword>
<reference evidence="2" key="1">
    <citation type="submission" date="2023-01" db="EMBL/GenBank/DDBJ databases">
        <title>Complete genome sequence of Planctobacterium marinum strain Dej080120_11.</title>
        <authorList>
            <person name="Ueki S."/>
            <person name="Maruyama F."/>
        </authorList>
    </citation>
    <scope>NUCLEOTIDE SEQUENCE</scope>
    <source>
        <strain evidence="2">Dej080120_11</strain>
    </source>
</reference>
<dbReference type="PANTHER" id="PTHR38591:SF1">
    <property type="entry name" value="BLL1000 PROTEIN"/>
    <property type="match status" value="1"/>
</dbReference>
<dbReference type="PANTHER" id="PTHR38591">
    <property type="entry name" value="HYDROLASE"/>
    <property type="match status" value="1"/>
</dbReference>
<dbReference type="InterPro" id="IPR010791">
    <property type="entry name" value="AttH_dom"/>
</dbReference>
<organism evidence="2 3">
    <name type="scientific">Planctobacterium marinum</name>
    <dbReference type="NCBI Taxonomy" id="1631968"/>
    <lineage>
        <taxon>Bacteria</taxon>
        <taxon>Pseudomonadati</taxon>
        <taxon>Pseudomonadota</taxon>
        <taxon>Gammaproteobacteria</taxon>
        <taxon>Alteromonadales</taxon>
        <taxon>Alteromonadaceae</taxon>
        <taxon>Planctobacterium</taxon>
    </lineage>
</organism>
<accession>A0AA48HYK9</accession>
<dbReference type="RefSeq" id="WP_338292977.1">
    <property type="nucleotide sequence ID" value="NZ_AP027272.1"/>
</dbReference>
<dbReference type="KEGG" id="pmaw:MACH26_25060"/>
<sequence>MFTGCQPREPQLHLQVTSAANGAAVMPGRQLVFPDDHGAHTDYGIEWWYFTANLVDDKGEPFWLQWTLFRYRQEDTRDTPWHNNQSYMAHASVHSMRQHAFEERFARGGVGNAGVTVRPYNAFLDDWQFISDTAESIFPGQLQFNINGQVAVKLHMTSDANLVLHGEQGYSLKYPNSQYASYYYSQPFINVNGSINWHGEVKPVSGNAWYDHEWSSQLLGDDFSGWDWFSLHLQDNQKLMLFTLKTENSELPDVWHGTYLDSNGLQHTLSDKQVRVTPVAQMQVKGKRFNKHWRITIAEHNLELEVQVLKEAQLNSWLFTYYEGAINVQGSHSGVGFVEMTMGE</sequence>
<proteinExistence type="predicted"/>
<dbReference type="Proteomes" id="UP001333710">
    <property type="component" value="Chromosome"/>
</dbReference>
<dbReference type="Gene3D" id="2.40.370.10">
    <property type="entry name" value="AttH-like domain"/>
    <property type="match status" value="2"/>
</dbReference>
<dbReference type="EMBL" id="AP027272">
    <property type="protein sequence ID" value="BDX06985.1"/>
    <property type="molecule type" value="Genomic_DNA"/>
</dbReference>
<dbReference type="InterPro" id="IPR023374">
    <property type="entry name" value="AttH-like_dom_sf"/>
</dbReference>
<feature type="domain" description="AttH" evidence="1">
    <location>
        <begin position="45"/>
        <end position="216"/>
    </location>
</feature>
<evidence type="ECO:0000313" key="2">
    <source>
        <dbReference type="EMBL" id="BDX06985.1"/>
    </source>
</evidence>
<evidence type="ECO:0000313" key="3">
    <source>
        <dbReference type="Proteomes" id="UP001333710"/>
    </source>
</evidence>
<dbReference type="SUPFAM" id="SSF159245">
    <property type="entry name" value="AttH-like"/>
    <property type="match status" value="1"/>
</dbReference>
<evidence type="ECO:0000259" key="1">
    <source>
        <dbReference type="Pfam" id="PF07143"/>
    </source>
</evidence>
<name>A0AA48HYK9_9ALTE</name>
<dbReference type="Pfam" id="PF07143">
    <property type="entry name" value="CrtC"/>
    <property type="match status" value="1"/>
</dbReference>